<evidence type="ECO:0000259" key="5">
    <source>
        <dbReference type="PROSITE" id="PS00799"/>
    </source>
</evidence>
<evidence type="ECO:0000313" key="7">
    <source>
        <dbReference type="Proteomes" id="UP001159428"/>
    </source>
</evidence>
<dbReference type="PROSITE" id="PS00799">
    <property type="entry name" value="GRANULINS"/>
    <property type="match status" value="3"/>
</dbReference>
<keyword evidence="4" id="KW-1015">Disulfide bond</keyword>
<feature type="domain" description="Granulins" evidence="5">
    <location>
        <begin position="269"/>
        <end position="282"/>
    </location>
</feature>
<dbReference type="EMBL" id="CALNXJ010000022">
    <property type="protein sequence ID" value="CAH3127458.1"/>
    <property type="molecule type" value="Genomic_DNA"/>
</dbReference>
<reference evidence="6 7" key="1">
    <citation type="submission" date="2022-05" db="EMBL/GenBank/DDBJ databases">
        <authorList>
            <consortium name="Genoscope - CEA"/>
            <person name="William W."/>
        </authorList>
    </citation>
    <scope>NUCLEOTIDE SEQUENCE [LARGE SCALE GENOMIC DNA]</scope>
</reference>
<dbReference type="PANTHER" id="PTHR12274">
    <property type="entry name" value="GRANULIN"/>
    <property type="match status" value="1"/>
</dbReference>
<evidence type="ECO:0000313" key="6">
    <source>
        <dbReference type="EMBL" id="CAH3127458.1"/>
    </source>
</evidence>
<dbReference type="SUPFAM" id="SSF57277">
    <property type="entry name" value="Granulin repeat"/>
    <property type="match status" value="4"/>
</dbReference>
<dbReference type="Proteomes" id="UP001159428">
    <property type="component" value="Unassembled WGS sequence"/>
</dbReference>
<proteinExistence type="inferred from homology"/>
<dbReference type="PANTHER" id="PTHR12274:SF3">
    <property type="entry name" value="PROGRANULIN"/>
    <property type="match status" value="1"/>
</dbReference>
<feature type="domain" description="Granulins" evidence="5">
    <location>
        <begin position="190"/>
        <end position="203"/>
    </location>
</feature>
<comment type="caution">
    <text evidence="6">The sequence shown here is derived from an EMBL/GenBank/DDBJ whole genome shotgun (WGS) entry which is preliminary data.</text>
</comment>
<protein>
    <recommendedName>
        <fullName evidence="5">Granulins domain-containing protein</fullName>
    </recommendedName>
</protein>
<name>A0AAU9WWD3_9CNID</name>
<dbReference type="Gene3D" id="2.10.25.160">
    <property type="entry name" value="Granulin"/>
    <property type="match status" value="4"/>
</dbReference>
<accession>A0AAU9WWD3</accession>
<gene>
    <name evidence="6" type="ORF">PMEA_00012568</name>
</gene>
<comment type="similarity">
    <text evidence="2">Belongs to the granulin family.</text>
</comment>
<dbReference type="AlphaFoldDB" id="A0AAU9WWD3"/>
<feature type="domain" description="Granulins" evidence="5">
    <location>
        <begin position="111"/>
        <end position="124"/>
    </location>
</feature>
<dbReference type="SMART" id="SM00277">
    <property type="entry name" value="GRAN"/>
    <property type="match status" value="4"/>
</dbReference>
<dbReference type="InterPro" id="IPR039036">
    <property type="entry name" value="Granulin_fam"/>
</dbReference>
<dbReference type="Pfam" id="PF00396">
    <property type="entry name" value="Granulin"/>
    <property type="match status" value="4"/>
</dbReference>
<organism evidence="6 7">
    <name type="scientific">Pocillopora meandrina</name>
    <dbReference type="NCBI Taxonomy" id="46732"/>
    <lineage>
        <taxon>Eukaryota</taxon>
        <taxon>Metazoa</taxon>
        <taxon>Cnidaria</taxon>
        <taxon>Anthozoa</taxon>
        <taxon>Hexacorallia</taxon>
        <taxon>Scleractinia</taxon>
        <taxon>Astrocoeniina</taxon>
        <taxon>Pocilloporidae</taxon>
        <taxon>Pocillopora</taxon>
    </lineage>
</organism>
<dbReference type="GO" id="GO:0005576">
    <property type="term" value="C:extracellular region"/>
    <property type="evidence" value="ECO:0007669"/>
    <property type="project" value="UniProtKB-SubCell"/>
</dbReference>
<keyword evidence="3" id="KW-0964">Secreted</keyword>
<evidence type="ECO:0000256" key="1">
    <source>
        <dbReference type="ARBA" id="ARBA00004613"/>
    </source>
</evidence>
<evidence type="ECO:0000256" key="2">
    <source>
        <dbReference type="ARBA" id="ARBA00010093"/>
    </source>
</evidence>
<evidence type="ECO:0000256" key="3">
    <source>
        <dbReference type="ARBA" id="ARBA00022525"/>
    </source>
</evidence>
<keyword evidence="7" id="KW-1185">Reference proteome</keyword>
<dbReference type="InterPro" id="IPR037277">
    <property type="entry name" value="Granulin_sf"/>
</dbReference>
<comment type="subcellular location">
    <subcellularLocation>
        <location evidence="1">Secreted</location>
    </subcellularLocation>
</comment>
<dbReference type="FunFam" id="2.10.25.160:FF:000001">
    <property type="entry name" value="Granulin precursor"/>
    <property type="match status" value="3"/>
</dbReference>
<sequence>MQQSVCLPRQPDGRTKASHKGLGLLSISQLFCHLCGIRAVKWPECNIEKKTCDRKTDIETLLTKIQAWKGETGKSNIICSDGQSECPEGDTCCKLQSGQYGCCPLPKAVCCSDGEHCCPNGYTCDVSAGTCTQGSSSLPMVKKMSSSKRESIASNIVCPDGQSECPEGSTCCKLSSGEYGCCPLPKAVCCSDGVHCCPNGYTCDVSAGTCTQGSSSLPILKKMLALKQESAASNIVCPDGQSQCPDGNTCCKLPSGEYGCCPLPKAVCCSDGVHCCPNGYTCDVRAGTCTQGSSSLPLVKKMVALKQESAASNKVCPDGQSECPEGNTCCKLTSGEYGCCPLPNAVCCSDGVHCCPNGYAPGRVLPGPVRKELSGYQWLRKRRHQNKEVQRVTKFVPMVSPNVQREALAVNSLQVNMAVVLCQMLFVAAMEYTAVPMDILVTCLLEPVRKEAAVYQWLRKFWH</sequence>
<dbReference type="InterPro" id="IPR000118">
    <property type="entry name" value="Granulin"/>
</dbReference>
<evidence type="ECO:0000256" key="4">
    <source>
        <dbReference type="ARBA" id="ARBA00023157"/>
    </source>
</evidence>